<dbReference type="EMBL" id="FMVW01000008">
    <property type="protein sequence ID" value="SCZ43118.1"/>
    <property type="molecule type" value="Genomic_DNA"/>
</dbReference>
<evidence type="ECO:0000313" key="3">
    <source>
        <dbReference type="Proteomes" id="UP000199347"/>
    </source>
</evidence>
<evidence type="ECO:0000256" key="1">
    <source>
        <dbReference type="SAM" id="Phobius"/>
    </source>
</evidence>
<dbReference type="AlphaFoldDB" id="A0A1G5P1K1"/>
<keyword evidence="1" id="KW-0472">Membrane</keyword>
<proteinExistence type="predicted"/>
<keyword evidence="1" id="KW-0812">Transmembrane</keyword>
<gene>
    <name evidence="2" type="ORF">SAMN03080610_02991</name>
</gene>
<name>A0A1G5P1K1_AFIMA</name>
<accession>A0A1G5P1K1</accession>
<dbReference type="RefSeq" id="WP_092814997.1">
    <property type="nucleotide sequence ID" value="NZ_FMVW01000008.1"/>
</dbReference>
<sequence>MAAIEKSNVALLRSKEERDFRLIVMVSFAFFLVVCIIARLLPPQWRPFPPGPNGRRSVIEEARVAANTTIPFAFMR</sequence>
<dbReference type="OrthoDB" id="7960767at2"/>
<dbReference type="Proteomes" id="UP000199347">
    <property type="component" value="Unassembled WGS sequence"/>
</dbReference>
<organism evidence="2 3">
    <name type="scientific">Afifella marina DSM 2698</name>
    <dbReference type="NCBI Taxonomy" id="1120955"/>
    <lineage>
        <taxon>Bacteria</taxon>
        <taxon>Pseudomonadati</taxon>
        <taxon>Pseudomonadota</taxon>
        <taxon>Alphaproteobacteria</taxon>
        <taxon>Hyphomicrobiales</taxon>
        <taxon>Afifellaceae</taxon>
        <taxon>Afifella</taxon>
    </lineage>
</organism>
<keyword evidence="3" id="KW-1185">Reference proteome</keyword>
<dbReference type="STRING" id="1120955.SAMN03080610_02991"/>
<evidence type="ECO:0000313" key="2">
    <source>
        <dbReference type="EMBL" id="SCZ43118.1"/>
    </source>
</evidence>
<reference evidence="2 3" key="1">
    <citation type="submission" date="2016-10" db="EMBL/GenBank/DDBJ databases">
        <authorList>
            <person name="de Groot N.N."/>
        </authorList>
    </citation>
    <scope>NUCLEOTIDE SEQUENCE [LARGE SCALE GENOMIC DNA]</scope>
    <source>
        <strain evidence="2 3">DSM 2698</strain>
    </source>
</reference>
<keyword evidence="1" id="KW-1133">Transmembrane helix</keyword>
<feature type="transmembrane region" description="Helical" evidence="1">
    <location>
        <begin position="20"/>
        <end position="41"/>
    </location>
</feature>
<protein>
    <submittedName>
        <fullName evidence="2">Uncharacterized protein</fullName>
    </submittedName>
</protein>